<sequence>MRSFITFMVCTGFIIWAHSCDKRIVGVKIYGHGPDVMPGQDGYAEKESHSPVPVFLANAAGRHYADSVLLPKHDHFIMR</sequence>
<evidence type="ECO:0000313" key="3">
    <source>
        <dbReference type="Proteomes" id="UP000183788"/>
    </source>
</evidence>
<dbReference type="STRING" id="1004.SAMN05661012_03772"/>
<reference evidence="2 4" key="2">
    <citation type="submission" date="2023-11" db="EMBL/GenBank/DDBJ databases">
        <title>MicrobeMod: A computational toolkit for identifying prokaryotic methylation and restriction-modification with nanopore sequencing.</title>
        <authorList>
            <person name="Crits-Christoph A."/>
            <person name="Kang S.C."/>
            <person name="Lee H."/>
            <person name="Ostrov N."/>
        </authorList>
    </citation>
    <scope>NUCLEOTIDE SEQUENCE [LARGE SCALE GENOMIC DNA]</scope>
    <source>
        <strain evidence="2 4">ATCC 23090</strain>
    </source>
</reference>
<evidence type="ECO:0000313" key="2">
    <source>
        <dbReference type="EMBL" id="WQG87260.1"/>
    </source>
</evidence>
<dbReference type="Proteomes" id="UP000183788">
    <property type="component" value="Unassembled WGS sequence"/>
</dbReference>
<dbReference type="EMBL" id="CP140154">
    <property type="protein sequence ID" value="WQG87260.1"/>
    <property type="molecule type" value="Genomic_DNA"/>
</dbReference>
<organism evidence="1 3">
    <name type="scientific">Chitinophaga sancti</name>
    <dbReference type="NCBI Taxonomy" id="1004"/>
    <lineage>
        <taxon>Bacteria</taxon>
        <taxon>Pseudomonadati</taxon>
        <taxon>Bacteroidota</taxon>
        <taxon>Chitinophagia</taxon>
        <taxon>Chitinophagales</taxon>
        <taxon>Chitinophagaceae</taxon>
        <taxon>Chitinophaga</taxon>
    </lineage>
</organism>
<dbReference type="Proteomes" id="UP001326715">
    <property type="component" value="Chromosome"/>
</dbReference>
<dbReference type="AlphaFoldDB" id="A0A1K1RI37"/>
<dbReference type="EMBL" id="FPIZ01000012">
    <property type="protein sequence ID" value="SFW71451.1"/>
    <property type="molecule type" value="Genomic_DNA"/>
</dbReference>
<dbReference type="OrthoDB" id="674210at2"/>
<accession>A0A1K1RI37</accession>
<keyword evidence="4" id="KW-1185">Reference proteome</keyword>
<reference evidence="1 3" key="1">
    <citation type="submission" date="2016-11" db="EMBL/GenBank/DDBJ databases">
        <authorList>
            <person name="Jaros S."/>
            <person name="Januszkiewicz K."/>
            <person name="Wedrychowicz H."/>
        </authorList>
    </citation>
    <scope>NUCLEOTIDE SEQUENCE [LARGE SCALE GENOMIC DNA]</scope>
    <source>
        <strain evidence="1 3">DSM 784</strain>
    </source>
</reference>
<gene>
    <name evidence="1" type="ORF">SAMN05661012_03772</name>
    <name evidence="2" type="ORF">SR876_20265</name>
</gene>
<name>A0A1K1RI37_9BACT</name>
<protein>
    <submittedName>
        <fullName evidence="1">Uncharacterized protein</fullName>
    </submittedName>
</protein>
<evidence type="ECO:0000313" key="4">
    <source>
        <dbReference type="Proteomes" id="UP001326715"/>
    </source>
</evidence>
<evidence type="ECO:0000313" key="1">
    <source>
        <dbReference type="EMBL" id="SFW71451.1"/>
    </source>
</evidence>
<proteinExistence type="predicted"/>
<dbReference type="RefSeq" id="WP_143150779.1">
    <property type="nucleotide sequence ID" value="NZ_CBHWAX010000001.1"/>
</dbReference>